<proteinExistence type="inferred from homology"/>
<dbReference type="Pfam" id="PF00205">
    <property type="entry name" value="TPP_enzyme_M"/>
    <property type="match status" value="1"/>
</dbReference>
<dbReference type="InterPro" id="IPR011766">
    <property type="entry name" value="TPP_enzyme_TPP-bd"/>
</dbReference>
<comment type="similarity">
    <text evidence="1 3">Belongs to the TPP enzyme family.</text>
</comment>
<feature type="domain" description="Thiamine pyrophosphate enzyme central" evidence="4">
    <location>
        <begin position="198"/>
        <end position="331"/>
    </location>
</feature>
<dbReference type="Proteomes" id="UP000664096">
    <property type="component" value="Unassembled WGS sequence"/>
</dbReference>
<dbReference type="PANTHER" id="PTHR18968:SF13">
    <property type="entry name" value="ACETOLACTATE SYNTHASE CATALYTIC SUBUNIT, MITOCHONDRIAL"/>
    <property type="match status" value="1"/>
</dbReference>
<comment type="caution">
    <text evidence="7">The sequence shown here is derived from an EMBL/GenBank/DDBJ whole genome shotgun (WGS) entry which is preliminary data.</text>
</comment>
<dbReference type="GO" id="GO:0050660">
    <property type="term" value="F:flavin adenine dinucleotide binding"/>
    <property type="evidence" value="ECO:0007669"/>
    <property type="project" value="TreeGrafter"/>
</dbReference>
<dbReference type="GO" id="GO:0009097">
    <property type="term" value="P:isoleucine biosynthetic process"/>
    <property type="evidence" value="ECO:0007669"/>
    <property type="project" value="TreeGrafter"/>
</dbReference>
<sequence>MNDKADHGHRIYDMLARVFINEGVSTCFALLGDANMAWATRLADAGCRMIYVRHEHCAAAAAMAYARKTGETGVATVTCGPGLTQLMTALPAAVRARLPLVIFAGEAPLKNAWYNQGIDHAPFITATGAAYLPLHLPERMAEATRDSFLQARRERRPVVLGVPFDLQARSWPGQLELPVPARQIQPRLSPVPPNEDDLEQAAELVESSRRIIVMAGMGAAEAGAAAACRALAARCDGLLATTLPARGLFHDDPYSLNIAGGFSNRVGRECFSEADLVIAVGCSLAHHNSDGGKLWPKAKVLQIDTDPVSVSQGRLAAEAHLRADAKLGASALSESLRQRVPDWRSPALARRIATAPADDTEFAIEPNVHDPRDAVTALEAALPADWQIVNSSGHCSYFFAQMPSRPYEKFLTIREFGAIGNGISFAMGVAAAHPDDTIALFDGDGSLLMHIQELETIWRHKMKILIIVLNDGAYGSEIHKLRAEGLSDEGAVFGRTDLAAIARGFGVAGQTVDNLGSLPELVRAFQSGGGVAVWDIPISDKVVSPVIQRAHPKLPVSSPVQ</sequence>
<dbReference type="GO" id="GO:0005948">
    <property type="term" value="C:acetolactate synthase complex"/>
    <property type="evidence" value="ECO:0007669"/>
    <property type="project" value="TreeGrafter"/>
</dbReference>
<dbReference type="Gene3D" id="3.40.50.1220">
    <property type="entry name" value="TPP-binding domain"/>
    <property type="match status" value="1"/>
</dbReference>
<organism evidence="7 8">
    <name type="scientific">Roseibium aggregatum</name>
    <dbReference type="NCBI Taxonomy" id="187304"/>
    <lineage>
        <taxon>Bacteria</taxon>
        <taxon>Pseudomonadati</taxon>
        <taxon>Pseudomonadota</taxon>
        <taxon>Alphaproteobacteria</taxon>
        <taxon>Hyphomicrobiales</taxon>
        <taxon>Stappiaceae</taxon>
        <taxon>Roseibium</taxon>
    </lineage>
</organism>
<dbReference type="InterPro" id="IPR012001">
    <property type="entry name" value="Thiamin_PyroP_enz_TPP-bd_dom"/>
</dbReference>
<protein>
    <submittedName>
        <fullName evidence="7">Thiamine pyrophosphate-binding protein</fullName>
    </submittedName>
</protein>
<evidence type="ECO:0000256" key="3">
    <source>
        <dbReference type="RuleBase" id="RU362132"/>
    </source>
</evidence>
<evidence type="ECO:0000313" key="8">
    <source>
        <dbReference type="Proteomes" id="UP000664096"/>
    </source>
</evidence>
<dbReference type="GO" id="GO:0009099">
    <property type="term" value="P:L-valine biosynthetic process"/>
    <property type="evidence" value="ECO:0007669"/>
    <property type="project" value="TreeGrafter"/>
</dbReference>
<dbReference type="InterPro" id="IPR029061">
    <property type="entry name" value="THDP-binding"/>
</dbReference>
<evidence type="ECO:0000259" key="5">
    <source>
        <dbReference type="Pfam" id="PF02775"/>
    </source>
</evidence>
<dbReference type="InterPro" id="IPR012000">
    <property type="entry name" value="Thiamin_PyroP_enz_cen_dom"/>
</dbReference>
<keyword evidence="2 3" id="KW-0786">Thiamine pyrophosphate</keyword>
<dbReference type="SUPFAM" id="SSF52467">
    <property type="entry name" value="DHS-like NAD/FAD-binding domain"/>
    <property type="match status" value="1"/>
</dbReference>
<dbReference type="GO" id="GO:0030976">
    <property type="term" value="F:thiamine pyrophosphate binding"/>
    <property type="evidence" value="ECO:0007669"/>
    <property type="project" value="InterPro"/>
</dbReference>
<dbReference type="InterPro" id="IPR029035">
    <property type="entry name" value="DHS-like_NAD/FAD-binding_dom"/>
</dbReference>
<dbReference type="AlphaFoldDB" id="A0A939EFG1"/>
<dbReference type="Pfam" id="PF02775">
    <property type="entry name" value="TPP_enzyme_C"/>
    <property type="match status" value="1"/>
</dbReference>
<feature type="domain" description="Thiamine pyrophosphate enzyme TPP-binding" evidence="5">
    <location>
        <begin position="393"/>
        <end position="535"/>
    </location>
</feature>
<dbReference type="PANTHER" id="PTHR18968">
    <property type="entry name" value="THIAMINE PYROPHOSPHATE ENZYMES"/>
    <property type="match status" value="1"/>
</dbReference>
<evidence type="ECO:0000256" key="2">
    <source>
        <dbReference type="ARBA" id="ARBA00023052"/>
    </source>
</evidence>
<evidence type="ECO:0000259" key="6">
    <source>
        <dbReference type="Pfam" id="PF02776"/>
    </source>
</evidence>
<dbReference type="InterPro" id="IPR045229">
    <property type="entry name" value="TPP_enz"/>
</dbReference>
<dbReference type="SUPFAM" id="SSF52518">
    <property type="entry name" value="Thiamin diphosphate-binding fold (THDP-binding)"/>
    <property type="match status" value="2"/>
</dbReference>
<dbReference type="RefSeq" id="WP_207141336.1">
    <property type="nucleotide sequence ID" value="NZ_JAEKJZ010000002.1"/>
</dbReference>
<dbReference type="Pfam" id="PF02776">
    <property type="entry name" value="TPP_enzyme_N"/>
    <property type="match status" value="1"/>
</dbReference>
<accession>A0A939EFG1</accession>
<reference evidence="7" key="1">
    <citation type="submission" date="2020-12" db="EMBL/GenBank/DDBJ databases">
        <title>Oil enriched cultivation method for isolating marine PHA-producing bacteria.</title>
        <authorList>
            <person name="Zheng W."/>
            <person name="Yu S."/>
            <person name="Huang Y."/>
        </authorList>
    </citation>
    <scope>NUCLEOTIDE SEQUENCE</scope>
    <source>
        <strain evidence="7">SY-2-12</strain>
    </source>
</reference>
<evidence type="ECO:0000259" key="4">
    <source>
        <dbReference type="Pfam" id="PF00205"/>
    </source>
</evidence>
<dbReference type="CDD" id="cd00568">
    <property type="entry name" value="TPP_enzymes"/>
    <property type="match status" value="1"/>
</dbReference>
<dbReference type="GO" id="GO:0000287">
    <property type="term" value="F:magnesium ion binding"/>
    <property type="evidence" value="ECO:0007669"/>
    <property type="project" value="InterPro"/>
</dbReference>
<dbReference type="GO" id="GO:0003984">
    <property type="term" value="F:acetolactate synthase activity"/>
    <property type="evidence" value="ECO:0007669"/>
    <property type="project" value="TreeGrafter"/>
</dbReference>
<dbReference type="Gene3D" id="3.40.50.970">
    <property type="match status" value="2"/>
</dbReference>
<dbReference type="CDD" id="cd07035">
    <property type="entry name" value="TPP_PYR_POX_like"/>
    <property type="match status" value="1"/>
</dbReference>
<evidence type="ECO:0000313" key="7">
    <source>
        <dbReference type="EMBL" id="MBN9671512.1"/>
    </source>
</evidence>
<gene>
    <name evidence="7" type="ORF">JF539_14275</name>
</gene>
<feature type="domain" description="Thiamine pyrophosphate enzyme N-terminal TPP-binding" evidence="6">
    <location>
        <begin position="12"/>
        <end position="111"/>
    </location>
</feature>
<dbReference type="EMBL" id="JAEKJZ010000002">
    <property type="protein sequence ID" value="MBN9671512.1"/>
    <property type="molecule type" value="Genomic_DNA"/>
</dbReference>
<name>A0A939EFG1_9HYPH</name>
<evidence type="ECO:0000256" key="1">
    <source>
        <dbReference type="ARBA" id="ARBA00007812"/>
    </source>
</evidence>